<keyword evidence="18" id="KW-1185">Reference proteome</keyword>
<dbReference type="Proteomes" id="UP000032668">
    <property type="component" value="Unassembled WGS sequence"/>
</dbReference>
<dbReference type="InterPro" id="IPR001460">
    <property type="entry name" value="PCN-bd_Tpept"/>
</dbReference>
<name>A0A0D6PE15_9PROT</name>
<feature type="domain" description="Penicillin-binding protein dimerisation" evidence="16">
    <location>
        <begin position="59"/>
        <end position="227"/>
    </location>
</feature>
<evidence type="ECO:0000256" key="11">
    <source>
        <dbReference type="ARBA" id="ARBA00022989"/>
    </source>
</evidence>
<dbReference type="NCBIfam" id="TIGR03423">
    <property type="entry name" value="pbp2_mrdA"/>
    <property type="match status" value="1"/>
</dbReference>
<dbReference type="Pfam" id="PF03717">
    <property type="entry name" value="PBP_dimer"/>
    <property type="match status" value="1"/>
</dbReference>
<dbReference type="GO" id="GO:0071555">
    <property type="term" value="P:cell wall organization"/>
    <property type="evidence" value="ECO:0007669"/>
    <property type="project" value="UniProtKB-KW"/>
</dbReference>
<keyword evidence="10" id="KW-0573">Peptidoglycan synthesis</keyword>
<keyword evidence="4" id="KW-0997">Cell inner membrane</keyword>
<dbReference type="AlphaFoldDB" id="A0A0D6PE15"/>
<dbReference type="InterPro" id="IPR012338">
    <property type="entry name" value="Beta-lactam/transpept-like"/>
</dbReference>
<evidence type="ECO:0000259" key="15">
    <source>
        <dbReference type="Pfam" id="PF00905"/>
    </source>
</evidence>
<dbReference type="Gene3D" id="3.90.1310.10">
    <property type="entry name" value="Penicillin-binding protein 2a (Domain 2)"/>
    <property type="match status" value="1"/>
</dbReference>
<accession>A0A0D6PE15</accession>
<feature type="compositionally biased region" description="Pro residues" evidence="14">
    <location>
        <begin position="612"/>
        <end position="621"/>
    </location>
</feature>
<evidence type="ECO:0000256" key="1">
    <source>
        <dbReference type="ARBA" id="ARBA00004167"/>
    </source>
</evidence>
<dbReference type="Pfam" id="PF00905">
    <property type="entry name" value="Transpeptidase"/>
    <property type="match status" value="1"/>
</dbReference>
<dbReference type="InterPro" id="IPR005311">
    <property type="entry name" value="PBP_dimer"/>
</dbReference>
<evidence type="ECO:0000256" key="2">
    <source>
        <dbReference type="ARBA" id="ARBA00004236"/>
    </source>
</evidence>
<keyword evidence="7" id="KW-0812">Transmembrane</keyword>
<evidence type="ECO:0000256" key="12">
    <source>
        <dbReference type="ARBA" id="ARBA00023136"/>
    </source>
</evidence>
<feature type="domain" description="Penicillin-binding protein transpeptidase" evidence="15">
    <location>
        <begin position="260"/>
        <end position="596"/>
    </location>
</feature>
<keyword evidence="6" id="KW-0645">Protease</keyword>
<dbReference type="OrthoDB" id="9766847at2"/>
<evidence type="ECO:0000256" key="6">
    <source>
        <dbReference type="ARBA" id="ARBA00022670"/>
    </source>
</evidence>
<dbReference type="RefSeq" id="WP_048878437.1">
    <property type="nucleotide sequence ID" value="NZ_BANC01000035.1"/>
</dbReference>
<evidence type="ECO:0000259" key="16">
    <source>
        <dbReference type="Pfam" id="PF03717"/>
    </source>
</evidence>
<evidence type="ECO:0000313" key="18">
    <source>
        <dbReference type="Proteomes" id="UP000032668"/>
    </source>
</evidence>
<dbReference type="STRING" id="1120923.SAMN02746095_02083"/>
<dbReference type="GO" id="GO:0009252">
    <property type="term" value="P:peptidoglycan biosynthetic process"/>
    <property type="evidence" value="ECO:0007669"/>
    <property type="project" value="UniProtKB-KW"/>
</dbReference>
<keyword evidence="13" id="KW-0961">Cell wall biogenesis/degradation</keyword>
<comment type="caution">
    <text evidence="17">The sequence shown here is derived from an EMBL/GenBank/DDBJ whole genome shotgun (WGS) entry which is preliminary data.</text>
</comment>
<evidence type="ECO:0000256" key="13">
    <source>
        <dbReference type="ARBA" id="ARBA00023316"/>
    </source>
</evidence>
<dbReference type="GO" id="GO:0008360">
    <property type="term" value="P:regulation of cell shape"/>
    <property type="evidence" value="ECO:0007669"/>
    <property type="project" value="UniProtKB-KW"/>
</dbReference>
<gene>
    <name evidence="17" type="ORF">Aam_035_012</name>
</gene>
<dbReference type="PANTHER" id="PTHR30627">
    <property type="entry name" value="PEPTIDOGLYCAN D,D-TRANSPEPTIDASE"/>
    <property type="match status" value="1"/>
</dbReference>
<keyword evidence="12" id="KW-0472">Membrane</keyword>
<dbReference type="GO" id="GO:0009002">
    <property type="term" value="F:serine-type D-Ala-D-Ala carboxypeptidase activity"/>
    <property type="evidence" value="ECO:0007669"/>
    <property type="project" value="InterPro"/>
</dbReference>
<reference evidence="17 18" key="1">
    <citation type="submission" date="2012-11" db="EMBL/GenBank/DDBJ databases">
        <title>Whole genome sequence of Acidocella aminolytica 101 = DSM 11237.</title>
        <authorList>
            <person name="Azuma Y."/>
            <person name="Higashiura N."/>
            <person name="Hirakawa H."/>
            <person name="Matsushita K."/>
        </authorList>
    </citation>
    <scope>NUCLEOTIDE SEQUENCE [LARGE SCALE GENOMIC DNA]</scope>
    <source>
        <strain evidence="18">101 / DSM 11237</strain>
    </source>
</reference>
<organism evidence="17 18">
    <name type="scientific">Acidocella aminolytica 101 = DSM 11237</name>
    <dbReference type="NCBI Taxonomy" id="1120923"/>
    <lineage>
        <taxon>Bacteria</taxon>
        <taxon>Pseudomonadati</taxon>
        <taxon>Pseudomonadota</taxon>
        <taxon>Alphaproteobacteria</taxon>
        <taxon>Acetobacterales</taxon>
        <taxon>Acidocellaceae</taxon>
        <taxon>Acidocella</taxon>
    </lineage>
</organism>
<evidence type="ECO:0000256" key="7">
    <source>
        <dbReference type="ARBA" id="ARBA00022692"/>
    </source>
</evidence>
<evidence type="ECO:0000256" key="3">
    <source>
        <dbReference type="ARBA" id="ARBA00022475"/>
    </source>
</evidence>
<dbReference type="EMBL" id="BANC01000035">
    <property type="protein sequence ID" value="GAN80005.1"/>
    <property type="molecule type" value="Genomic_DNA"/>
</dbReference>
<proteinExistence type="predicted"/>
<protein>
    <submittedName>
        <fullName evidence="17">Cell division/elongation transpeptidase FtsI/penicillin-binding protein</fullName>
    </submittedName>
</protein>
<keyword evidence="8" id="KW-0378">Hydrolase</keyword>
<evidence type="ECO:0000256" key="14">
    <source>
        <dbReference type="SAM" id="MobiDB-lite"/>
    </source>
</evidence>
<dbReference type="InterPro" id="IPR017790">
    <property type="entry name" value="Penicillin-binding_protein_2"/>
</dbReference>
<evidence type="ECO:0000256" key="4">
    <source>
        <dbReference type="ARBA" id="ARBA00022519"/>
    </source>
</evidence>
<comment type="subcellular location">
    <subcellularLocation>
        <location evidence="2">Cell membrane</location>
    </subcellularLocation>
    <subcellularLocation>
        <location evidence="1">Membrane</location>
        <topology evidence="1">Single-pass membrane protein</topology>
    </subcellularLocation>
</comment>
<dbReference type="SUPFAM" id="SSF56519">
    <property type="entry name" value="Penicillin binding protein dimerisation domain"/>
    <property type="match status" value="1"/>
</dbReference>
<evidence type="ECO:0000256" key="9">
    <source>
        <dbReference type="ARBA" id="ARBA00022960"/>
    </source>
</evidence>
<dbReference type="Gene3D" id="3.40.710.10">
    <property type="entry name" value="DD-peptidase/beta-lactamase superfamily"/>
    <property type="match status" value="1"/>
</dbReference>
<keyword evidence="5" id="KW-0121">Carboxypeptidase</keyword>
<dbReference type="GO" id="GO:0005886">
    <property type="term" value="C:plasma membrane"/>
    <property type="evidence" value="ECO:0007669"/>
    <property type="project" value="UniProtKB-SubCell"/>
</dbReference>
<dbReference type="SUPFAM" id="SSF56601">
    <property type="entry name" value="beta-lactamase/transpeptidase-like"/>
    <property type="match status" value="1"/>
</dbReference>
<dbReference type="InterPro" id="IPR036138">
    <property type="entry name" value="PBP_dimer_sf"/>
</dbReference>
<keyword evidence="9" id="KW-0133">Cell shape</keyword>
<keyword evidence="11" id="KW-1133">Transmembrane helix</keyword>
<dbReference type="PANTHER" id="PTHR30627:SF2">
    <property type="entry name" value="PEPTIDOGLYCAN D,D-TRANSPEPTIDASE MRDA"/>
    <property type="match status" value="1"/>
</dbReference>
<evidence type="ECO:0000256" key="10">
    <source>
        <dbReference type="ARBA" id="ARBA00022984"/>
    </source>
</evidence>
<keyword evidence="17" id="KW-0131">Cell cycle</keyword>
<keyword evidence="3" id="KW-1003">Cell membrane</keyword>
<dbReference type="GO" id="GO:0071972">
    <property type="term" value="F:peptidoglycan L,D-transpeptidase activity"/>
    <property type="evidence" value="ECO:0007669"/>
    <property type="project" value="TreeGrafter"/>
</dbReference>
<evidence type="ECO:0000256" key="8">
    <source>
        <dbReference type="ARBA" id="ARBA00022801"/>
    </source>
</evidence>
<dbReference type="InterPro" id="IPR050515">
    <property type="entry name" value="Beta-lactam/transpept"/>
</dbReference>
<dbReference type="GO" id="GO:0008658">
    <property type="term" value="F:penicillin binding"/>
    <property type="evidence" value="ECO:0007669"/>
    <property type="project" value="InterPro"/>
</dbReference>
<keyword evidence="17" id="KW-0132">Cell division</keyword>
<evidence type="ECO:0000256" key="5">
    <source>
        <dbReference type="ARBA" id="ARBA00022645"/>
    </source>
</evidence>
<dbReference type="GO" id="GO:0051301">
    <property type="term" value="P:cell division"/>
    <property type="evidence" value="ECO:0007669"/>
    <property type="project" value="UniProtKB-KW"/>
</dbReference>
<dbReference type="GO" id="GO:0006508">
    <property type="term" value="P:proteolysis"/>
    <property type="evidence" value="ECO:0007669"/>
    <property type="project" value="UniProtKB-KW"/>
</dbReference>
<feature type="region of interest" description="Disordered" evidence="14">
    <location>
        <begin position="606"/>
        <end position="628"/>
    </location>
</feature>
<sequence>MRRQAKNRTSFTRRALLIGTGQAAIFAAITARLYHLQVAEHGKYALMAKQNSISERLEAPERGIITDRFGTTLAGNQQHWRALFMKAMAPDPDAVLENFYRLVPLSDTEKARITQDLSEHPGYIPVLLKDWLDWPDMAAIEVNTPNLPGVIVEEGASRTYPLGPLAAHVVGYVGRPNQKEAKENAVLALPGMRVGRTGAEDAEDTALRGQPGFVQTETNVHGEVVRVVAQDPGTPGQTVALGLDAGLQQIAMQALGNNTGAAVMLDATNGEILAMASTPSFDPTLFDKGVPSDTWKSWMTDPRHPLVNKAAAGLFAPGSTFKPTVAMAALKCGALTPETIHDCPGYFKLGNHIFWCDGHIAHGRLTVTGALQVSCDVFFYKTALDTGVDNIHAMASIMGLGVDLHSDFPHTQSGQVPDLVWAKQRGIHWVQGDTVVQGIGQGYLQLTPLALATMIARIGTGTNITPHIARRIGGALQPASIPGAPQPLDVNFAHLAVVRQGLFEVVNTPNGTGYGARLTIPNVQMAGKTGTAQVHNNTATEKAAGYNDMDMAWAQRPNALFVAYAPVENPRYAAAVVVEHGNFGAQSAAPIAHDMMTYALLHDPAGRDKPLANPPPMPPLTSPKVPAL</sequence>
<evidence type="ECO:0000313" key="17">
    <source>
        <dbReference type="EMBL" id="GAN80005.1"/>
    </source>
</evidence>